<dbReference type="RefSeq" id="WP_146658327.1">
    <property type="nucleotide sequence ID" value="NZ_JMCC02000018.1"/>
</dbReference>
<sequence>MSDLLECIEIGPKGDAAKASVIWLHGLGADGHDFESIPPLLGLPSVRFILPHADRRPVTINGGFVMRAWYDILSVDFKGVRESESDIRKSQAQVEALIQRERDRGVPSEKIVVVGFSQGGAMALHVGLRWHEPLAGVIVLSAYLLMTDKVAAEQSAVNANTPMLFCHGSQDPMVPMWLGKAGYDQVKALSPERPTQWFDYPMQHAVCPEELAELARFLHARLD</sequence>
<proteinExistence type="inferred from homology"/>
<dbReference type="InterPro" id="IPR003140">
    <property type="entry name" value="PLipase/COase/thioEstase"/>
</dbReference>
<reference evidence="4 5" key="1">
    <citation type="submission" date="2014-12" db="EMBL/GenBank/DDBJ databases">
        <title>Genome assembly of Enhygromyxa salina DSM 15201.</title>
        <authorList>
            <person name="Sharma G."/>
            <person name="Subramanian S."/>
        </authorList>
    </citation>
    <scope>NUCLEOTIDE SEQUENCE [LARGE SCALE GENOMIC DNA]</scope>
    <source>
        <strain evidence="4 5">DSM 15201</strain>
    </source>
</reference>
<gene>
    <name evidence="4" type="ORF">DB30_02492</name>
</gene>
<feature type="domain" description="Phospholipase/carboxylesterase/thioesterase" evidence="3">
    <location>
        <begin position="6"/>
        <end position="220"/>
    </location>
</feature>
<evidence type="ECO:0000313" key="5">
    <source>
        <dbReference type="Proteomes" id="UP000031599"/>
    </source>
</evidence>
<accession>A0A0C1ZK72</accession>
<dbReference type="PANTHER" id="PTHR10655:SF17">
    <property type="entry name" value="LYSOPHOSPHOLIPASE-LIKE PROTEIN 1"/>
    <property type="match status" value="1"/>
</dbReference>
<dbReference type="InterPro" id="IPR029058">
    <property type="entry name" value="AB_hydrolase_fold"/>
</dbReference>
<dbReference type="EMBL" id="JMCC02000018">
    <property type="protein sequence ID" value="KIG17869.1"/>
    <property type="molecule type" value="Genomic_DNA"/>
</dbReference>
<dbReference type="Pfam" id="PF02230">
    <property type="entry name" value="Abhydrolase_2"/>
    <property type="match status" value="1"/>
</dbReference>
<dbReference type="GO" id="GO:0016787">
    <property type="term" value="F:hydrolase activity"/>
    <property type="evidence" value="ECO:0007669"/>
    <property type="project" value="UniProtKB-KW"/>
</dbReference>
<evidence type="ECO:0000256" key="1">
    <source>
        <dbReference type="ARBA" id="ARBA00006499"/>
    </source>
</evidence>
<protein>
    <submittedName>
        <fullName evidence="4">Phospholipase/carboxylesterase family protein</fullName>
    </submittedName>
</protein>
<evidence type="ECO:0000259" key="3">
    <source>
        <dbReference type="Pfam" id="PF02230"/>
    </source>
</evidence>
<dbReference type="PANTHER" id="PTHR10655">
    <property type="entry name" value="LYSOPHOSPHOLIPASE-RELATED"/>
    <property type="match status" value="1"/>
</dbReference>
<keyword evidence="2" id="KW-0378">Hydrolase</keyword>
<dbReference type="InterPro" id="IPR050565">
    <property type="entry name" value="LYPA1-2/EST-like"/>
</dbReference>
<dbReference type="AlphaFoldDB" id="A0A0C1ZK72"/>
<dbReference type="Gene3D" id="3.40.50.1820">
    <property type="entry name" value="alpha/beta hydrolase"/>
    <property type="match status" value="1"/>
</dbReference>
<dbReference type="Proteomes" id="UP000031599">
    <property type="component" value="Unassembled WGS sequence"/>
</dbReference>
<name>A0A0C1ZK72_9BACT</name>
<evidence type="ECO:0000256" key="2">
    <source>
        <dbReference type="ARBA" id="ARBA00022801"/>
    </source>
</evidence>
<organism evidence="4 5">
    <name type="scientific">Enhygromyxa salina</name>
    <dbReference type="NCBI Taxonomy" id="215803"/>
    <lineage>
        <taxon>Bacteria</taxon>
        <taxon>Pseudomonadati</taxon>
        <taxon>Myxococcota</taxon>
        <taxon>Polyangia</taxon>
        <taxon>Nannocystales</taxon>
        <taxon>Nannocystaceae</taxon>
        <taxon>Enhygromyxa</taxon>
    </lineage>
</organism>
<comment type="caution">
    <text evidence="4">The sequence shown here is derived from an EMBL/GenBank/DDBJ whole genome shotgun (WGS) entry which is preliminary data.</text>
</comment>
<dbReference type="SUPFAM" id="SSF53474">
    <property type="entry name" value="alpha/beta-Hydrolases"/>
    <property type="match status" value="1"/>
</dbReference>
<evidence type="ECO:0000313" key="4">
    <source>
        <dbReference type="EMBL" id="KIG17869.1"/>
    </source>
</evidence>
<comment type="similarity">
    <text evidence="1">Belongs to the AB hydrolase superfamily. AB hydrolase 2 family.</text>
</comment>